<name>A0A7C0Y679_DESA2</name>
<dbReference type="PANTHER" id="PTHR22600">
    <property type="entry name" value="BETA-HEXOSAMINIDASE"/>
    <property type="match status" value="1"/>
</dbReference>
<reference evidence="6" key="1">
    <citation type="journal article" date="2020" name="mSystems">
        <title>Genome- and Community-Level Interaction Insights into Carbon Utilization and Element Cycling Functions of Hydrothermarchaeota in Hydrothermal Sediment.</title>
        <authorList>
            <person name="Zhou Z."/>
            <person name="Liu Y."/>
            <person name="Xu W."/>
            <person name="Pan J."/>
            <person name="Luo Z.H."/>
            <person name="Li M."/>
        </authorList>
    </citation>
    <scope>NUCLEOTIDE SEQUENCE [LARGE SCALE GENOMIC DNA]</scope>
    <source>
        <strain evidence="6">HyVt-233</strain>
    </source>
</reference>
<dbReference type="Gene3D" id="3.20.20.80">
    <property type="entry name" value="Glycosidases"/>
    <property type="match status" value="1"/>
</dbReference>
<evidence type="ECO:0000256" key="3">
    <source>
        <dbReference type="ARBA" id="ARBA00022801"/>
    </source>
</evidence>
<dbReference type="SUPFAM" id="SSF55545">
    <property type="entry name" value="beta-N-acetylhexosaminidase-like domain"/>
    <property type="match status" value="1"/>
</dbReference>
<protein>
    <recommendedName>
        <fullName evidence="2">beta-N-acetylhexosaminidase</fullName>
        <ecNumber evidence="2">3.2.1.52</ecNumber>
    </recommendedName>
</protein>
<dbReference type="InterPro" id="IPR025705">
    <property type="entry name" value="Beta_hexosaminidase_sua/sub"/>
</dbReference>
<dbReference type="EMBL" id="DRBS01000312">
    <property type="protein sequence ID" value="HDD44868.1"/>
    <property type="molecule type" value="Genomic_DNA"/>
</dbReference>
<dbReference type="GO" id="GO:0004563">
    <property type="term" value="F:beta-N-acetylhexosaminidase activity"/>
    <property type="evidence" value="ECO:0007669"/>
    <property type="project" value="UniProtKB-EC"/>
</dbReference>
<dbReference type="InterPro" id="IPR015882">
    <property type="entry name" value="HEX_bac_N"/>
</dbReference>
<dbReference type="GO" id="GO:0005975">
    <property type="term" value="P:carbohydrate metabolic process"/>
    <property type="evidence" value="ECO:0007669"/>
    <property type="project" value="InterPro"/>
</dbReference>
<organism evidence="6">
    <name type="scientific">Desulfofervidus auxilii</name>
    <dbReference type="NCBI Taxonomy" id="1621989"/>
    <lineage>
        <taxon>Bacteria</taxon>
        <taxon>Pseudomonadati</taxon>
        <taxon>Thermodesulfobacteriota</taxon>
        <taxon>Candidatus Desulfofervidia</taxon>
        <taxon>Candidatus Desulfofervidales</taxon>
        <taxon>Candidatus Desulfofervidaceae</taxon>
        <taxon>Candidatus Desulfofervidus</taxon>
    </lineage>
</organism>
<dbReference type="GO" id="GO:0016020">
    <property type="term" value="C:membrane"/>
    <property type="evidence" value="ECO:0007669"/>
    <property type="project" value="TreeGrafter"/>
</dbReference>
<evidence type="ECO:0000256" key="4">
    <source>
        <dbReference type="ARBA" id="ARBA00023295"/>
    </source>
</evidence>
<evidence type="ECO:0000256" key="1">
    <source>
        <dbReference type="ARBA" id="ARBA00001231"/>
    </source>
</evidence>
<comment type="caution">
    <text evidence="6">The sequence shown here is derived from an EMBL/GenBank/DDBJ whole genome shotgun (WGS) entry which is preliminary data.</text>
</comment>
<dbReference type="Pfam" id="PF02838">
    <property type="entry name" value="Glyco_hydro_20b"/>
    <property type="match status" value="1"/>
</dbReference>
<proteinExistence type="predicted"/>
<dbReference type="GO" id="GO:0030203">
    <property type="term" value="P:glycosaminoglycan metabolic process"/>
    <property type="evidence" value="ECO:0007669"/>
    <property type="project" value="TreeGrafter"/>
</dbReference>
<feature type="domain" description="Beta-hexosaminidase bacterial type N-terminal" evidence="5">
    <location>
        <begin position="121"/>
        <end position="256"/>
    </location>
</feature>
<dbReference type="Proteomes" id="UP000886289">
    <property type="component" value="Unassembled WGS sequence"/>
</dbReference>
<accession>A0A7C0Y679</accession>
<comment type="catalytic activity">
    <reaction evidence="1">
        <text>Hydrolysis of terminal non-reducing N-acetyl-D-hexosamine residues in N-acetyl-beta-D-hexosaminides.</text>
        <dbReference type="EC" id="3.2.1.52"/>
    </reaction>
</comment>
<evidence type="ECO:0000256" key="2">
    <source>
        <dbReference type="ARBA" id="ARBA00012663"/>
    </source>
</evidence>
<dbReference type="InterPro" id="IPR017853">
    <property type="entry name" value="GH"/>
</dbReference>
<dbReference type="Gene3D" id="3.30.379.10">
    <property type="entry name" value="Chitobiase/beta-hexosaminidase domain 2-like"/>
    <property type="match status" value="1"/>
</dbReference>
<evidence type="ECO:0000313" key="6">
    <source>
        <dbReference type="EMBL" id="HDD44868.1"/>
    </source>
</evidence>
<dbReference type="AlphaFoldDB" id="A0A7C0Y679"/>
<dbReference type="PANTHER" id="PTHR22600:SF57">
    <property type="entry name" value="BETA-N-ACETYLHEXOSAMINIDASE"/>
    <property type="match status" value="1"/>
</dbReference>
<sequence length="786" mass="90593">MKVVKGSKVYQVTLPVTPPSMENRFLIKNASSIKIYSPFCTLIISDETGENSINVADFRSVWWDKKNFYIYAIKKPLYPVKKYHFKYKFVIKPPQVSINEIQLPEVVFQTEKDVDVNKKVIIPYPQEIEFKKGHFLINGKTSIVILDEEYLSLANILKEEINSLFDLELKIQKTQIKDLKNMILLATLDFLPQDLLDDFHSEKLKPEGYYLLVNNDQIIIAGQDKRGIFYGIQTLLQLIEKDKDKITVPSVEIKDWPALRIRGMCITAPTEAKLNILKKYIKALAKYKANTVVLYYKPNHLFDYIKRKKALEDLKELSLFAKKYFIEVIPGLSAKLNTKLFENIVENKNVIQSFYCPSLSESYKVMFSLYQDLIDACHPKYFLIGHDEIKDLAKCPRCRDKEPYKLLLKDIIKIHNWLAKRGITTLMWGDMLLNRKDWPNDITAHSNAYGYPSNTHKALSFLPKDIVILDWQYKPRKNYPTFKYFKDKDFKVIGVSWYDGKNNYYLAQSAYKYGALGILGSDWGFSHTLSFGANSILCLEYAWSPGVPELEDLSYDPITTFAKQIKPPLLDYSSKKTFIPIDLSPYANESTIDEKFGDGKGWFDLGSLFDLRNLPIGEQKFAGINFYIASPENGQRNCIIFGKNTYQPLPEEIKGIKINKKVKALFFLHTMMSPLASVWHKTIGVYKINYADGTFVDVKLVENFNITDFRSSGIFRENPWTFNKGFEILYGAECGWEGISLCGEKINLQVCKWKNPFPEKIVKSIDMRAIGKKPVKIALLGISTLN</sequence>
<dbReference type="SUPFAM" id="SSF51445">
    <property type="entry name" value="(Trans)glycosidases"/>
    <property type="match status" value="1"/>
</dbReference>
<gene>
    <name evidence="6" type="ORF">ENG63_08435</name>
</gene>
<keyword evidence="4" id="KW-0326">Glycosidase</keyword>
<keyword evidence="3" id="KW-0378">Hydrolase</keyword>
<dbReference type="InterPro" id="IPR029018">
    <property type="entry name" value="Hex-like_dom2"/>
</dbReference>
<evidence type="ECO:0000259" key="5">
    <source>
        <dbReference type="Pfam" id="PF02838"/>
    </source>
</evidence>
<dbReference type="EC" id="3.2.1.52" evidence="2"/>